<dbReference type="RefSeq" id="WP_213555554.1">
    <property type="nucleotide sequence ID" value="NZ_JBHZDI010000038.1"/>
</dbReference>
<evidence type="ECO:0000313" key="2">
    <source>
        <dbReference type="EMBL" id="QVI19522.1"/>
    </source>
</evidence>
<dbReference type="EMBL" id="CP074371">
    <property type="protein sequence ID" value="QVI19522.1"/>
    <property type="molecule type" value="Genomic_DNA"/>
</dbReference>
<accession>A0ABX8CHS8</accession>
<name>A0ABX8CHS8_9NOCA</name>
<feature type="region of interest" description="Disordered" evidence="1">
    <location>
        <begin position="221"/>
        <end position="242"/>
    </location>
</feature>
<feature type="region of interest" description="Disordered" evidence="1">
    <location>
        <begin position="307"/>
        <end position="327"/>
    </location>
</feature>
<keyword evidence="3" id="KW-1185">Reference proteome</keyword>
<evidence type="ECO:0000313" key="3">
    <source>
        <dbReference type="Proteomes" id="UP000683310"/>
    </source>
</evidence>
<organism evidence="2 3">
    <name type="scientific">Nocardia tengchongensis</name>
    <dbReference type="NCBI Taxonomy" id="2055889"/>
    <lineage>
        <taxon>Bacteria</taxon>
        <taxon>Bacillati</taxon>
        <taxon>Actinomycetota</taxon>
        <taxon>Actinomycetes</taxon>
        <taxon>Mycobacteriales</taxon>
        <taxon>Nocardiaceae</taxon>
        <taxon>Nocardia</taxon>
    </lineage>
</organism>
<evidence type="ECO:0000256" key="1">
    <source>
        <dbReference type="SAM" id="MobiDB-lite"/>
    </source>
</evidence>
<sequence>MSGGDPVEEGGQAVRTGFVQAMQTAAMTMNLLQRRGAESRSAAEFERRAEESETRLQQNREIHDLKAAGYQTRARNESELHTLETDFKARHIERAEELHMLERRIKERIIERGDADLDRRTTDAAADRANKDDLHQLQRENLINRGVWEQQRHDLDVEYKTLLIDIRRRAAGFTETLNSQAPDQAAGMRSAAAYAAAHSTADLSETHRSHADAFDERFAEDTGMSASDLPDLGPQDLGPRPGKDLAVWQATRGLTEEVNFWIVVDHAAHSDTGTAATEAVDGSVIDAAIDLADVSDAEVVEDPGIAPITTPEATVGPASAIDQGLEP</sequence>
<dbReference type="Proteomes" id="UP000683310">
    <property type="component" value="Chromosome"/>
</dbReference>
<protein>
    <submittedName>
        <fullName evidence="2">Uncharacterized protein</fullName>
    </submittedName>
</protein>
<feature type="compositionally biased region" description="Basic and acidic residues" evidence="1">
    <location>
        <begin position="35"/>
        <end position="56"/>
    </location>
</feature>
<feature type="region of interest" description="Disordered" evidence="1">
    <location>
        <begin position="34"/>
        <end position="56"/>
    </location>
</feature>
<proteinExistence type="predicted"/>
<reference evidence="2 3" key="1">
    <citation type="submission" date="2021-04" db="EMBL/GenBank/DDBJ databases">
        <title>Nocardia tengchongensis.</title>
        <authorList>
            <person name="Zhuang k."/>
            <person name="Ran Y."/>
            <person name="Li W."/>
        </authorList>
    </citation>
    <scope>NUCLEOTIDE SEQUENCE [LARGE SCALE GENOMIC DNA]</scope>
    <source>
        <strain evidence="2 3">CFH S0057</strain>
    </source>
</reference>
<gene>
    <name evidence="2" type="ORF">KHQ06_24495</name>
</gene>